<evidence type="ECO:0000313" key="1">
    <source>
        <dbReference type="EMBL" id="BBX48781.1"/>
    </source>
</evidence>
<dbReference type="AlphaFoldDB" id="A0A7I7L4P1"/>
<evidence type="ECO:0000313" key="2">
    <source>
        <dbReference type="Proteomes" id="UP000465866"/>
    </source>
</evidence>
<proteinExistence type="predicted"/>
<dbReference type="EMBL" id="AP022569">
    <property type="protein sequence ID" value="BBX48781.1"/>
    <property type="molecule type" value="Genomic_DNA"/>
</dbReference>
<gene>
    <name evidence="1" type="ORF">MCOO_47960</name>
</gene>
<accession>A0A7I7L4P1</accession>
<keyword evidence="2" id="KW-1185">Reference proteome</keyword>
<protein>
    <submittedName>
        <fullName evidence="1">Uncharacterized protein</fullName>
    </submittedName>
</protein>
<dbReference type="Proteomes" id="UP000465866">
    <property type="component" value="Chromosome"/>
</dbReference>
<organism evidence="1 2">
    <name type="scientific">Mycobacterium cookii</name>
    <dbReference type="NCBI Taxonomy" id="1775"/>
    <lineage>
        <taxon>Bacteria</taxon>
        <taxon>Bacillati</taxon>
        <taxon>Actinomycetota</taxon>
        <taxon>Actinomycetes</taxon>
        <taxon>Mycobacteriales</taxon>
        <taxon>Mycobacteriaceae</taxon>
        <taxon>Mycobacterium</taxon>
    </lineage>
</organism>
<name>A0A7I7L4P1_9MYCO</name>
<sequence length="51" mass="5298">MSDASHSKASGLTPRAGLLCLPTLSTHGFEVIPRAAIDDMAGIVTDFVLDV</sequence>
<reference evidence="1 2" key="1">
    <citation type="journal article" date="2019" name="Emerg. Microbes Infect.">
        <title>Comprehensive subspecies identification of 175 nontuberculous mycobacteria species based on 7547 genomic profiles.</title>
        <authorList>
            <person name="Matsumoto Y."/>
            <person name="Kinjo T."/>
            <person name="Motooka D."/>
            <person name="Nabeya D."/>
            <person name="Jung N."/>
            <person name="Uechi K."/>
            <person name="Horii T."/>
            <person name="Iida T."/>
            <person name="Fujita J."/>
            <person name="Nakamura S."/>
        </authorList>
    </citation>
    <scope>NUCLEOTIDE SEQUENCE [LARGE SCALE GENOMIC DNA]</scope>
    <source>
        <strain evidence="1 2">JCM 12404</strain>
    </source>
</reference>
<dbReference type="KEGG" id="mcoo:MCOO_47960"/>